<comment type="subcellular location">
    <subcellularLocation>
        <location evidence="1">Nucleus</location>
        <location evidence="1">Nucleolus</location>
    </subcellularLocation>
</comment>
<evidence type="ECO:0000256" key="5">
    <source>
        <dbReference type="ARBA" id="ARBA00022552"/>
    </source>
</evidence>
<dbReference type="InterPro" id="IPR001650">
    <property type="entry name" value="Helicase_C-like"/>
</dbReference>
<sequence length="633" mass="68738">MGKRAISDVVADDDATVKLDSLSRKKSRKDKSEKRRKHTTDTESVPTSNGTTTPIEEQEAELPNEDGNEEKLSKAERKAAKKARREAKEAKKAAKLRSETDATETTTNGVEEDEAAAKASKKAARKAEKKRSKKSAEVGGDNNSTTASSKITSEATSTVASRVESSATSPEPVADSGSYSYIEAKELTALSQSEVDSYLTTHSVTIDDPLPSARKLRPIIKFSYVPVTDESQRAPFASFTAPTPIQAAAWPSLLSGRDMVGVAETGSGKTLAFGVPCVKFISSLPKKQQKGIKAVIVSPTRELAVQIHDQLVQLATPAYLQVVCVYGGVPKEPQVKAARTAHIVVATPGRLNDLIGDGSADLSKAEFVVLDEADRMLDKGFEEAIRQIIQCTPKKRQTLMFTATWPPSVRELAATFMQSPVRITIGDNVSGELRANTRIKQLVEVVDPRGKETRLLQLLKQYQSGKSKDDRILVFCLYKKEAVRVENFIRMKGFRVGGIHGDLSQDKRTASLQAFKAGDVPLLVATDVAARGLDIPAVKLVINVTFPLTAEDYVHRIGRTGRAGKEGLAITLFTEHDKALSGALINVLKAANQPVPEELLKFGTTVKKKGHDAYGAFYKDVDMTKKATKISFD</sequence>
<dbReference type="Proteomes" id="UP000800094">
    <property type="component" value="Unassembled WGS sequence"/>
</dbReference>
<dbReference type="PROSITE" id="PS51192">
    <property type="entry name" value="HELICASE_ATP_BIND_1"/>
    <property type="match status" value="1"/>
</dbReference>
<organism evidence="17 18">
    <name type="scientific">Trematosphaeria pertusa</name>
    <dbReference type="NCBI Taxonomy" id="390896"/>
    <lineage>
        <taxon>Eukaryota</taxon>
        <taxon>Fungi</taxon>
        <taxon>Dikarya</taxon>
        <taxon>Ascomycota</taxon>
        <taxon>Pezizomycotina</taxon>
        <taxon>Dothideomycetes</taxon>
        <taxon>Pleosporomycetidae</taxon>
        <taxon>Pleosporales</taxon>
        <taxon>Massarineae</taxon>
        <taxon>Trematosphaeriaceae</taxon>
        <taxon>Trematosphaeria</taxon>
    </lineage>
</organism>
<dbReference type="Pfam" id="PF00270">
    <property type="entry name" value="DEAD"/>
    <property type="match status" value="1"/>
</dbReference>
<evidence type="ECO:0000313" key="17">
    <source>
        <dbReference type="EMBL" id="KAF2244627.1"/>
    </source>
</evidence>
<comment type="similarity">
    <text evidence="2">Belongs to the DEAD box helicase family. DDX5/DBP2 subfamily.</text>
</comment>
<evidence type="ECO:0000256" key="13">
    <source>
        <dbReference type="RuleBase" id="RU000492"/>
    </source>
</evidence>
<dbReference type="InterPro" id="IPR027417">
    <property type="entry name" value="P-loop_NTPase"/>
</dbReference>
<feature type="compositionally biased region" description="Polar residues" evidence="14">
    <location>
        <begin position="42"/>
        <end position="55"/>
    </location>
</feature>
<dbReference type="CDD" id="cd18787">
    <property type="entry name" value="SF2_C_DEAD"/>
    <property type="match status" value="1"/>
</dbReference>
<dbReference type="EMBL" id="ML987202">
    <property type="protein sequence ID" value="KAF2244627.1"/>
    <property type="molecule type" value="Genomic_DNA"/>
</dbReference>
<reference evidence="17" key="1">
    <citation type="journal article" date="2020" name="Stud. Mycol.">
        <title>101 Dothideomycetes genomes: a test case for predicting lifestyles and emergence of pathogens.</title>
        <authorList>
            <person name="Haridas S."/>
            <person name="Albert R."/>
            <person name="Binder M."/>
            <person name="Bloem J."/>
            <person name="Labutti K."/>
            <person name="Salamov A."/>
            <person name="Andreopoulos B."/>
            <person name="Baker S."/>
            <person name="Barry K."/>
            <person name="Bills G."/>
            <person name="Bluhm B."/>
            <person name="Cannon C."/>
            <person name="Castanera R."/>
            <person name="Culley D."/>
            <person name="Daum C."/>
            <person name="Ezra D."/>
            <person name="Gonzalez J."/>
            <person name="Henrissat B."/>
            <person name="Kuo A."/>
            <person name="Liang C."/>
            <person name="Lipzen A."/>
            <person name="Lutzoni F."/>
            <person name="Magnuson J."/>
            <person name="Mondo S."/>
            <person name="Nolan M."/>
            <person name="Ohm R."/>
            <person name="Pangilinan J."/>
            <person name="Park H.-J."/>
            <person name="Ramirez L."/>
            <person name="Alfaro M."/>
            <person name="Sun H."/>
            <person name="Tritt A."/>
            <person name="Yoshinaga Y."/>
            <person name="Zwiers L.-H."/>
            <person name="Turgeon B."/>
            <person name="Goodwin S."/>
            <person name="Spatafora J."/>
            <person name="Crous P."/>
            <person name="Grigoriev I."/>
        </authorList>
    </citation>
    <scope>NUCLEOTIDE SEQUENCE</scope>
    <source>
        <strain evidence="17">CBS 122368</strain>
    </source>
</reference>
<dbReference type="GO" id="GO:0003724">
    <property type="term" value="F:RNA helicase activity"/>
    <property type="evidence" value="ECO:0007669"/>
    <property type="project" value="UniProtKB-EC"/>
</dbReference>
<dbReference type="GO" id="GO:0005524">
    <property type="term" value="F:ATP binding"/>
    <property type="evidence" value="ECO:0007669"/>
    <property type="project" value="UniProtKB-KW"/>
</dbReference>
<dbReference type="PROSITE" id="PS51194">
    <property type="entry name" value="HELICASE_CTER"/>
    <property type="match status" value="1"/>
</dbReference>
<feature type="domain" description="Helicase ATP-binding" evidence="15">
    <location>
        <begin position="250"/>
        <end position="423"/>
    </location>
</feature>
<dbReference type="PROSITE" id="PS00039">
    <property type="entry name" value="DEAD_ATP_HELICASE"/>
    <property type="match status" value="1"/>
</dbReference>
<evidence type="ECO:0000256" key="9">
    <source>
        <dbReference type="ARBA" id="ARBA00022840"/>
    </source>
</evidence>
<feature type="region of interest" description="Disordered" evidence="14">
    <location>
        <begin position="13"/>
        <end position="176"/>
    </location>
</feature>
<evidence type="ECO:0000256" key="2">
    <source>
        <dbReference type="ARBA" id="ARBA00009334"/>
    </source>
</evidence>
<evidence type="ECO:0000256" key="1">
    <source>
        <dbReference type="ARBA" id="ARBA00004604"/>
    </source>
</evidence>
<feature type="compositionally biased region" description="Basic and acidic residues" evidence="14">
    <location>
        <begin position="69"/>
        <end position="78"/>
    </location>
</feature>
<feature type="compositionally biased region" description="Basic residues" evidence="14">
    <location>
        <begin position="119"/>
        <end position="133"/>
    </location>
</feature>
<comment type="catalytic activity">
    <reaction evidence="12">
        <text>ATP + H2O = ADP + phosphate + H(+)</text>
        <dbReference type="Rhea" id="RHEA:13065"/>
        <dbReference type="ChEBI" id="CHEBI:15377"/>
        <dbReference type="ChEBI" id="CHEBI:15378"/>
        <dbReference type="ChEBI" id="CHEBI:30616"/>
        <dbReference type="ChEBI" id="CHEBI:43474"/>
        <dbReference type="ChEBI" id="CHEBI:456216"/>
        <dbReference type="EC" id="3.6.4.13"/>
    </reaction>
</comment>
<evidence type="ECO:0000256" key="3">
    <source>
        <dbReference type="ARBA" id="ARBA00012552"/>
    </source>
</evidence>
<evidence type="ECO:0000313" key="18">
    <source>
        <dbReference type="Proteomes" id="UP000800094"/>
    </source>
</evidence>
<accession>A0A6A6I2X2</accession>
<evidence type="ECO:0000256" key="7">
    <source>
        <dbReference type="ARBA" id="ARBA00022801"/>
    </source>
</evidence>
<dbReference type="AlphaFoldDB" id="A0A6A6I2X2"/>
<dbReference type="CDD" id="cd00268">
    <property type="entry name" value="DEADc"/>
    <property type="match status" value="1"/>
</dbReference>
<comment type="function">
    <text evidence="11">ATP-dependent RNA helicase required for 60S ribosomal subunit synthesis. Involved in efficient pre-rRNA processing, predominantly at site A3, which is necessary for the normal formation of 25S and 5.8S rRNAs.</text>
</comment>
<dbReference type="SUPFAM" id="SSF52540">
    <property type="entry name" value="P-loop containing nucleoside triphosphate hydrolases"/>
    <property type="match status" value="1"/>
</dbReference>
<dbReference type="FunFam" id="3.40.50.300:FF:000008">
    <property type="entry name" value="ATP-dependent RNA helicase RhlB"/>
    <property type="match status" value="1"/>
</dbReference>
<dbReference type="GO" id="GO:0003676">
    <property type="term" value="F:nucleic acid binding"/>
    <property type="evidence" value="ECO:0007669"/>
    <property type="project" value="InterPro"/>
</dbReference>
<keyword evidence="7 13" id="KW-0378">Hydrolase</keyword>
<dbReference type="GeneID" id="54589152"/>
<evidence type="ECO:0000259" key="15">
    <source>
        <dbReference type="PROSITE" id="PS51192"/>
    </source>
</evidence>
<dbReference type="InterPro" id="IPR044742">
    <property type="entry name" value="DEAD/DEAH_RhlB"/>
</dbReference>
<evidence type="ECO:0000256" key="8">
    <source>
        <dbReference type="ARBA" id="ARBA00022806"/>
    </source>
</evidence>
<dbReference type="Pfam" id="PF00271">
    <property type="entry name" value="Helicase_C"/>
    <property type="match status" value="1"/>
</dbReference>
<feature type="compositionally biased region" description="Basic residues" evidence="14">
    <location>
        <begin position="24"/>
        <end position="38"/>
    </location>
</feature>
<gene>
    <name evidence="17" type="ORF">BU26DRAFT_608195</name>
</gene>
<keyword evidence="6 13" id="KW-0547">Nucleotide-binding</keyword>
<dbReference type="SMART" id="SM00487">
    <property type="entry name" value="DEXDc"/>
    <property type="match status" value="1"/>
</dbReference>
<dbReference type="SMART" id="SM00490">
    <property type="entry name" value="HELICc"/>
    <property type="match status" value="1"/>
</dbReference>
<evidence type="ECO:0000256" key="6">
    <source>
        <dbReference type="ARBA" id="ARBA00022741"/>
    </source>
</evidence>
<dbReference type="GO" id="GO:0016787">
    <property type="term" value="F:hydrolase activity"/>
    <property type="evidence" value="ECO:0007669"/>
    <property type="project" value="UniProtKB-KW"/>
</dbReference>
<dbReference type="PANTHER" id="PTHR47958">
    <property type="entry name" value="ATP-DEPENDENT RNA HELICASE DBP3"/>
    <property type="match status" value="1"/>
</dbReference>
<keyword evidence="5" id="KW-0698">rRNA processing</keyword>
<feature type="compositionally biased region" description="Basic and acidic residues" evidence="14">
    <location>
        <begin position="86"/>
        <end position="100"/>
    </location>
</feature>
<keyword evidence="18" id="KW-1185">Reference proteome</keyword>
<dbReference type="Gene3D" id="3.40.50.300">
    <property type="entry name" value="P-loop containing nucleotide triphosphate hydrolases"/>
    <property type="match status" value="2"/>
</dbReference>
<feature type="domain" description="Helicase C-terminal" evidence="16">
    <location>
        <begin position="454"/>
        <end position="603"/>
    </location>
</feature>
<keyword evidence="9 13" id="KW-0067">ATP-binding</keyword>
<feature type="compositionally biased region" description="Acidic residues" evidence="14">
    <location>
        <begin position="56"/>
        <end position="68"/>
    </location>
</feature>
<name>A0A6A6I2X2_9PLEO</name>
<dbReference type="EC" id="3.6.4.13" evidence="3"/>
<evidence type="ECO:0000256" key="12">
    <source>
        <dbReference type="ARBA" id="ARBA00047984"/>
    </source>
</evidence>
<evidence type="ECO:0000256" key="11">
    <source>
        <dbReference type="ARBA" id="ARBA00037449"/>
    </source>
</evidence>
<dbReference type="InterPro" id="IPR011545">
    <property type="entry name" value="DEAD/DEAH_box_helicase_dom"/>
</dbReference>
<feature type="compositionally biased region" description="Polar residues" evidence="14">
    <location>
        <begin position="141"/>
        <end position="169"/>
    </location>
</feature>
<dbReference type="InterPro" id="IPR000629">
    <property type="entry name" value="RNA-helicase_DEAD-box_CS"/>
</dbReference>
<dbReference type="InterPro" id="IPR014001">
    <property type="entry name" value="Helicase_ATP-bd"/>
</dbReference>
<evidence type="ECO:0000256" key="10">
    <source>
        <dbReference type="ARBA" id="ARBA00023242"/>
    </source>
</evidence>
<keyword evidence="10" id="KW-0539">Nucleus</keyword>
<keyword evidence="8 13" id="KW-0347">Helicase</keyword>
<protein>
    <recommendedName>
        <fullName evidence="3">RNA helicase</fullName>
        <ecNumber evidence="3">3.6.4.13</ecNumber>
    </recommendedName>
</protein>
<evidence type="ECO:0000259" key="16">
    <source>
        <dbReference type="PROSITE" id="PS51194"/>
    </source>
</evidence>
<evidence type="ECO:0000256" key="4">
    <source>
        <dbReference type="ARBA" id="ARBA00022517"/>
    </source>
</evidence>
<dbReference type="OrthoDB" id="196131at2759"/>
<proteinExistence type="inferred from homology"/>
<dbReference type="RefSeq" id="XP_033679631.1">
    <property type="nucleotide sequence ID" value="XM_033835822.1"/>
</dbReference>
<keyword evidence="4" id="KW-0690">Ribosome biogenesis</keyword>
<evidence type="ECO:0000256" key="14">
    <source>
        <dbReference type="SAM" id="MobiDB-lite"/>
    </source>
</evidence>